<dbReference type="EMBL" id="SNRW01038996">
    <property type="protein sequence ID" value="KAA6352962.1"/>
    <property type="molecule type" value="Genomic_DNA"/>
</dbReference>
<dbReference type="Gene3D" id="3.30.70.270">
    <property type="match status" value="1"/>
</dbReference>
<dbReference type="PROSITE" id="PS50878">
    <property type="entry name" value="RT_POL"/>
    <property type="match status" value="1"/>
</dbReference>
<dbReference type="InterPro" id="IPR000477">
    <property type="entry name" value="RT_dom"/>
</dbReference>
<evidence type="ECO:0000313" key="4">
    <source>
        <dbReference type="Proteomes" id="UP000324800"/>
    </source>
</evidence>
<proteinExistence type="predicted"/>
<dbReference type="Gene3D" id="3.10.10.10">
    <property type="entry name" value="HIV Type 1 Reverse Transcriptase, subunit A, domain 1"/>
    <property type="match status" value="1"/>
</dbReference>
<dbReference type="InterPro" id="IPR043502">
    <property type="entry name" value="DNA/RNA_pol_sf"/>
</dbReference>
<comment type="caution">
    <text evidence="3">The sequence shown here is derived from an EMBL/GenBank/DDBJ whole genome shotgun (WGS) entry which is preliminary data.</text>
</comment>
<reference evidence="3 4" key="1">
    <citation type="submission" date="2019-03" db="EMBL/GenBank/DDBJ databases">
        <title>Single cell metagenomics reveals metabolic interactions within the superorganism composed of flagellate Streblomastix strix and complex community of Bacteroidetes bacteria on its surface.</title>
        <authorList>
            <person name="Treitli S.C."/>
            <person name="Kolisko M."/>
            <person name="Husnik F."/>
            <person name="Keeling P."/>
            <person name="Hampl V."/>
        </authorList>
    </citation>
    <scope>NUCLEOTIDE SEQUENCE [LARGE SCALE GENOMIC DNA]</scope>
    <source>
        <strain evidence="3">ST1C</strain>
    </source>
</reference>
<dbReference type="PANTHER" id="PTHR33050:SF7">
    <property type="entry name" value="RIBONUCLEASE H"/>
    <property type="match status" value="1"/>
</dbReference>
<name>A0A5J4T4P1_9EUKA</name>
<dbReference type="AlphaFoldDB" id="A0A5J4T4P1"/>
<sequence>KIHKIMLPGQNKEYPNKDSHVSSTHLRTAANHQNPDLKTEISRKNNGTVNMKDFIQQIITFQWKDNQRIIKLQRQLKILKLRGTEEEAREYKIMLEEELKENIVIPIKNEQNKWCSPTFMIKKANGKWGKILDAKALNQQIADFHFKMHDSNEVKQTIRLGDSDPLLDISSAFHDQIVQMESQPYLAFEFQNNHNTHRAKPVRINHLPIYFATAMEPIMQQIRIKAEFRIINYIDDILLFLHQFKEYLKSMIQKVIETLKYFGFTMNTEKSETEPNQTVIFLGWEWNQANATVKTKPKKRLLLLHDLYNMRRWIKM</sequence>
<dbReference type="InterPro" id="IPR043128">
    <property type="entry name" value="Rev_trsase/Diguanyl_cyclase"/>
</dbReference>
<evidence type="ECO:0000256" key="1">
    <source>
        <dbReference type="SAM" id="MobiDB-lite"/>
    </source>
</evidence>
<dbReference type="Pfam" id="PF00078">
    <property type="entry name" value="RVT_1"/>
    <property type="match status" value="1"/>
</dbReference>
<dbReference type="PANTHER" id="PTHR33050">
    <property type="entry name" value="REVERSE TRANSCRIPTASE DOMAIN-CONTAINING PROTEIN"/>
    <property type="match status" value="1"/>
</dbReference>
<feature type="domain" description="Reverse transcriptase" evidence="2">
    <location>
        <begin position="102"/>
        <end position="286"/>
    </location>
</feature>
<accession>A0A5J4T4P1</accession>
<dbReference type="Proteomes" id="UP000324800">
    <property type="component" value="Unassembled WGS sequence"/>
</dbReference>
<evidence type="ECO:0000313" key="3">
    <source>
        <dbReference type="EMBL" id="KAA6352962.1"/>
    </source>
</evidence>
<dbReference type="InterPro" id="IPR052055">
    <property type="entry name" value="Hepadnavirus_pol/RT"/>
</dbReference>
<feature type="non-terminal residue" evidence="3">
    <location>
        <position position="1"/>
    </location>
</feature>
<evidence type="ECO:0000259" key="2">
    <source>
        <dbReference type="PROSITE" id="PS50878"/>
    </source>
</evidence>
<feature type="region of interest" description="Disordered" evidence="1">
    <location>
        <begin position="1"/>
        <end position="23"/>
    </location>
</feature>
<organism evidence="3 4">
    <name type="scientific">Streblomastix strix</name>
    <dbReference type="NCBI Taxonomy" id="222440"/>
    <lineage>
        <taxon>Eukaryota</taxon>
        <taxon>Metamonada</taxon>
        <taxon>Preaxostyla</taxon>
        <taxon>Oxymonadida</taxon>
        <taxon>Streblomastigidae</taxon>
        <taxon>Streblomastix</taxon>
    </lineage>
</organism>
<dbReference type="SUPFAM" id="SSF56672">
    <property type="entry name" value="DNA/RNA polymerases"/>
    <property type="match status" value="1"/>
</dbReference>
<protein>
    <recommendedName>
        <fullName evidence="2">Reverse transcriptase domain-containing protein</fullName>
    </recommendedName>
</protein>
<gene>
    <name evidence="3" type="ORF">EZS28_051511</name>
</gene>